<dbReference type="RefSeq" id="XP_032110571.1">
    <property type="nucleotide sequence ID" value="XM_032254680.1"/>
</dbReference>
<sequence length="59" mass="6405">MPFFYLKCCKVRYCNLNGPSVNLSVFKDYVESSSKRSCGRLGLTALLLLASTAAGLSLP</sequence>
<evidence type="ECO:0000313" key="1">
    <source>
        <dbReference type="Proteomes" id="UP000504640"/>
    </source>
</evidence>
<gene>
    <name evidence="2" type="primary">LOC116534329</name>
</gene>
<dbReference type="AlphaFoldDB" id="A0A6J3FY31"/>
<dbReference type="PANTHER" id="PTHR15049">
    <property type="entry name" value="GLYCOSYL-PHOSPHATIDYLINOSITOL-ANCHORED MOLECULE-LIKE PROTEIN-RELATED"/>
    <property type="match status" value="1"/>
</dbReference>
<dbReference type="GO" id="GO:0007339">
    <property type="term" value="P:binding of sperm to zona pellucida"/>
    <property type="evidence" value="ECO:0007669"/>
    <property type="project" value="TreeGrafter"/>
</dbReference>
<dbReference type="Proteomes" id="UP000504640">
    <property type="component" value="Unplaced"/>
</dbReference>
<reference evidence="2" key="1">
    <citation type="submission" date="2025-08" db="UniProtKB">
        <authorList>
            <consortium name="RefSeq"/>
        </authorList>
    </citation>
    <scope>IDENTIFICATION</scope>
    <source>
        <tissue evidence="2">Blood</tissue>
    </source>
</reference>
<protein>
    <submittedName>
        <fullName evidence="2">Lymphocyte antigen 6K-like</fullName>
    </submittedName>
</protein>
<dbReference type="InterPro" id="IPR052874">
    <property type="entry name" value="Sperm-ZP_regulatory"/>
</dbReference>
<dbReference type="GO" id="GO:0001669">
    <property type="term" value="C:acrosomal vesicle"/>
    <property type="evidence" value="ECO:0007669"/>
    <property type="project" value="TreeGrafter"/>
</dbReference>
<dbReference type="GeneID" id="116534329"/>
<name>A0A6J3FY31_SAPAP</name>
<proteinExistence type="predicted"/>
<dbReference type="PANTHER" id="PTHR15049:SF1">
    <property type="entry name" value="LYMPHOCYTE ANTIGEN 6K"/>
    <property type="match status" value="1"/>
</dbReference>
<accession>A0A6J3FY31</accession>
<keyword evidence="1" id="KW-1185">Reference proteome</keyword>
<evidence type="ECO:0000313" key="2">
    <source>
        <dbReference type="RefSeq" id="XP_032110571.1"/>
    </source>
</evidence>
<organism evidence="1 2">
    <name type="scientific">Sapajus apella</name>
    <name type="common">Brown-capped capuchin</name>
    <name type="synonym">Cebus apella</name>
    <dbReference type="NCBI Taxonomy" id="9515"/>
    <lineage>
        <taxon>Eukaryota</taxon>
        <taxon>Metazoa</taxon>
        <taxon>Chordata</taxon>
        <taxon>Craniata</taxon>
        <taxon>Vertebrata</taxon>
        <taxon>Euteleostomi</taxon>
        <taxon>Mammalia</taxon>
        <taxon>Eutheria</taxon>
        <taxon>Euarchontoglires</taxon>
        <taxon>Primates</taxon>
        <taxon>Haplorrhini</taxon>
        <taxon>Platyrrhini</taxon>
        <taxon>Cebidae</taxon>
        <taxon>Cebinae</taxon>
        <taxon>Sapajus</taxon>
    </lineage>
</organism>